<protein>
    <submittedName>
        <fullName evidence="6">Tetratricopeptide repeat-containing protein</fullName>
    </submittedName>
</protein>
<dbReference type="VEuPathDB" id="GiardiaDB:GMRT_16224"/>
<dbReference type="OrthoDB" id="10259630at2759"/>
<dbReference type="InterPro" id="IPR011990">
    <property type="entry name" value="TPR-like_helical_dom_sf"/>
</dbReference>
<evidence type="ECO:0000256" key="4">
    <source>
        <dbReference type="SAM" id="MobiDB-lite"/>
    </source>
</evidence>
<evidence type="ECO:0000259" key="5">
    <source>
        <dbReference type="Pfam" id="PF25063"/>
    </source>
</evidence>
<evidence type="ECO:0000313" key="6">
    <source>
        <dbReference type="EMBL" id="TNJ27661.1"/>
    </source>
</evidence>
<keyword evidence="7" id="KW-1185">Reference proteome</keyword>
<sequence length="1772" mass="191883">MEEVLPVIIVHALAGEFGRVSALLARSTGTLGQDLQELLQAALQISIHDIKLGMATLRRYQAGKAATIAMYIEALYIRSCTLPDTERLGIIQQSLEIELPNSTPSLVLTLLAVSSLFSSEYFASSSGVLNFQDPTIAACCVVSYLISVAHPGPEQISAADRLQARFPKKLESPIIALASLLLAIYKDDKDMAQDLLGGIGSAHPLLGTALHDSLLLFQLQLSSSIPYHNRVLSFVPPGKRLPGFLQESYALDRGNQMILRSCLSLADSEEELARGVGQDLRLVLEDIGRISTPQQLSAVGRTVLGLIRACPIPALCGVCHSVLGELFSDTKLQKPMRYKLQLLQAYVQSVRALLEGDTGRAQTAIKEIQAATGAAEDAGTDDNALPGSLQRSLLLGIEELHTVLLSLSGKVDAAKAKAQMLCDLHVGDLLEEDMPSSPKTVLESAINTRAAGSGTDKRTTALECLLSASGGYSHRAFVPADAERFARFFEQLRVQLQDVFRNLLHHPWERKCLALTGSYGALLPDLVAIELICRQVVRMLHVHRGLLDATQSSRIVTALSHVLTLTVGAPGVRLAHLELLAFLQRDDLVIDRVSSLSTFHSEYGCCTLTTDELLLAATASSALANLKDTQLFLSQALLLDPSIERSSRFIRVTAKVQADKGEWEEAIRSLSSLLAEMTSQADDTSPGSIDLLPLRVHIALLQLKQGKPAGYTALKQYIDAFPPPTGVSGGITSDQQNPVYLGICLAFTQAQGIIYCLLESGLAVLCNAGSCTTDIIQSLYAEYCVPFSDFNSTYEKLRMELARGFGVAPLGTISSSRTAAPCEGDLSIGYLGAEYGTDPLAFDTLFRTSGDNMALRTLVLAEKLSVSSAISLLKPYFAHSKQASDLINLINIHILNDKVAYVRGVMASAEAHTISQCLAIGAAHQSVGNPKQACESFEVALREAPALFRRETVSEPCTHMFMLILAVFHTRALAKVHRYLALERELSALLEKHLEGMTTPTSIHVLGYTVIFSELVRLLYRLHDQTRIIEISEAALVRLSAICGANLGSIDAVRIDVPTSVSYLAALLHRVHATLSTTLSEEKRIQEVDVSVRWMENVLSRVTRTVSVSTRPSVEAFAPLFSSSQTMILNERALNLQSTDALVIQSARLVTAQVHYELALLHLASAGLNLTLLHSGIPKDGLPAVQLQRAKACFDEARKSAELCASVPAYLICATVLAAVDPDTGAFSEYVEKARALAPGNPQVQVFDRELMEKTGVGKGDDLWDDFTEGPTEGGDAGSVPQTPFEKALRKLQTDFSCDRESALDDFILSSCIVKEPSVLSRGIRALASVVEFEQDTRNGAPIDETQGPMNMEEGEGEAEEMANTDASKVNKRVPGTFDGYLCVGLGFLALKMGRVRYGVPALLEALKTHTLGDMYRARALYLLGITYLNSSRAPLFGYPSALVGTSQSAIALQRTALGRSRAGPHSSAADEGEGGHDADLDPDTDTIPDLATIEVREGDVNNAAQFAAELGALSKRDVPEAAALLQAFNCYLIIAEHRNLKDRIARIQLDEGKGGRQKVSALSLALDRLRGDLEQVKDELMELLASMADGDPNQVVLIVCLGIAFIHLKNTPKARNQFKRAVQLIPSVKPHLTGDRWLDVEAAVTANLALADLYVSSGKLSNAIKNLEAVEALDRSSSVAYEIFGIIMEKEASYADACRYYEDAWLLSGGQSTVSFRLAYNYIKSGQVTRAAAMCQAALRDCPDFARLKREVLFLAERRLRTGGEVRNGKK</sequence>
<dbReference type="GO" id="GO:0061512">
    <property type="term" value="P:protein localization to cilium"/>
    <property type="evidence" value="ECO:0007669"/>
    <property type="project" value="TreeGrafter"/>
</dbReference>
<name>A0A4Z1T5C2_GIAMU</name>
<feature type="region of interest" description="Disordered" evidence="4">
    <location>
        <begin position="1462"/>
        <end position="1484"/>
    </location>
</feature>
<keyword evidence="2" id="KW-0802">TPR repeat</keyword>
<feature type="domain" description="Tetratricopeptide repeat protein 21A/21B C-terminal ARM" evidence="5">
    <location>
        <begin position="1562"/>
        <end position="1754"/>
    </location>
</feature>
<dbReference type="SMART" id="SM00028">
    <property type="entry name" value="TPR"/>
    <property type="match status" value="5"/>
</dbReference>
<dbReference type="InterPro" id="IPR040364">
    <property type="entry name" value="TTC21A/TTC21B"/>
</dbReference>
<proteinExistence type="inferred from homology"/>
<dbReference type="InterPro" id="IPR056834">
    <property type="entry name" value="ARM_TT21_C"/>
</dbReference>
<dbReference type="SUPFAM" id="SSF48452">
    <property type="entry name" value="TPR-like"/>
    <property type="match status" value="1"/>
</dbReference>
<dbReference type="EMBL" id="VDLU01000003">
    <property type="protein sequence ID" value="TNJ27661.1"/>
    <property type="molecule type" value="Genomic_DNA"/>
</dbReference>
<gene>
    <name evidence="6" type="ORF">GMRT_16224</name>
</gene>
<dbReference type="GO" id="GO:0005929">
    <property type="term" value="C:cilium"/>
    <property type="evidence" value="ECO:0007669"/>
    <property type="project" value="GOC"/>
</dbReference>
<comment type="similarity">
    <text evidence="1">Belongs to the TTC21 family.</text>
</comment>
<organism evidence="6 7">
    <name type="scientific">Giardia muris</name>
    <dbReference type="NCBI Taxonomy" id="5742"/>
    <lineage>
        <taxon>Eukaryota</taxon>
        <taxon>Metamonada</taxon>
        <taxon>Diplomonadida</taxon>
        <taxon>Hexamitidae</taxon>
        <taxon>Giardiinae</taxon>
        <taxon>Giardia</taxon>
    </lineage>
</organism>
<dbReference type="PANTHER" id="PTHR14699">
    <property type="entry name" value="STI2 PROTEIN-RELATED"/>
    <property type="match status" value="1"/>
</dbReference>
<dbReference type="Proteomes" id="UP000315496">
    <property type="component" value="Chromosome 3"/>
</dbReference>
<reference evidence="6 7" key="1">
    <citation type="submission" date="2019-05" db="EMBL/GenBank/DDBJ databases">
        <title>The compact genome of Giardia muris reveals important steps in the evolution of intestinal protozoan parasites.</title>
        <authorList>
            <person name="Xu F."/>
            <person name="Jimenez-Gonzalez A."/>
            <person name="Einarsson E."/>
            <person name="Astvaldsson A."/>
            <person name="Peirasmaki D."/>
            <person name="Eckmann L."/>
            <person name="Andersson J.O."/>
            <person name="Svard S.G."/>
            <person name="Jerlstrom-Hultqvist J."/>
        </authorList>
    </citation>
    <scope>NUCLEOTIDE SEQUENCE [LARGE SCALE GENOMIC DNA]</scope>
    <source>
        <strain evidence="6 7">Roberts-Thomson</strain>
    </source>
</reference>
<dbReference type="PROSITE" id="PS50005">
    <property type="entry name" value="TPR"/>
    <property type="match status" value="1"/>
</dbReference>
<accession>A0A4Z1T5C2</accession>
<dbReference type="Pfam" id="PF25063">
    <property type="entry name" value="ARM_TT21_C"/>
    <property type="match status" value="1"/>
</dbReference>
<evidence type="ECO:0000256" key="1">
    <source>
        <dbReference type="ARBA" id="ARBA00010935"/>
    </source>
</evidence>
<keyword evidence="3" id="KW-0175">Coiled coil</keyword>
<dbReference type="InterPro" id="IPR019734">
    <property type="entry name" value="TPR_rpt"/>
</dbReference>
<comment type="caution">
    <text evidence="6">The sequence shown here is derived from an EMBL/GenBank/DDBJ whole genome shotgun (WGS) entry which is preliminary data.</text>
</comment>
<dbReference type="Gene3D" id="1.25.40.10">
    <property type="entry name" value="Tetratricopeptide repeat domain"/>
    <property type="match status" value="1"/>
</dbReference>
<dbReference type="GO" id="GO:0035721">
    <property type="term" value="P:intraciliary retrograde transport"/>
    <property type="evidence" value="ECO:0007669"/>
    <property type="project" value="TreeGrafter"/>
</dbReference>
<dbReference type="PANTHER" id="PTHR14699:SF0">
    <property type="entry name" value="TETRATRICOPEPTIDE REPEAT PROTEIN 21 HOMOLOG"/>
    <property type="match status" value="1"/>
</dbReference>
<evidence type="ECO:0000256" key="3">
    <source>
        <dbReference type="SAM" id="Coils"/>
    </source>
</evidence>
<feature type="coiled-coil region" evidence="3">
    <location>
        <begin position="1560"/>
        <end position="1587"/>
    </location>
</feature>
<dbReference type="GO" id="GO:0030991">
    <property type="term" value="C:intraciliary transport particle A"/>
    <property type="evidence" value="ECO:0007669"/>
    <property type="project" value="TreeGrafter"/>
</dbReference>
<evidence type="ECO:0000313" key="7">
    <source>
        <dbReference type="Proteomes" id="UP000315496"/>
    </source>
</evidence>
<feature type="repeat" description="TPR" evidence="2">
    <location>
        <begin position="1596"/>
        <end position="1629"/>
    </location>
</feature>
<evidence type="ECO:0000256" key="2">
    <source>
        <dbReference type="PROSITE-ProRule" id="PRU00339"/>
    </source>
</evidence>